<dbReference type="Gene3D" id="3.40.190.10">
    <property type="entry name" value="Periplasmic binding protein-like II"/>
    <property type="match status" value="2"/>
</dbReference>
<dbReference type="AlphaFoldDB" id="A0A225MST6"/>
<dbReference type="InterPro" id="IPR005119">
    <property type="entry name" value="LysR_subst-bd"/>
</dbReference>
<dbReference type="GO" id="GO:0003700">
    <property type="term" value="F:DNA-binding transcription factor activity"/>
    <property type="evidence" value="ECO:0007669"/>
    <property type="project" value="InterPro"/>
</dbReference>
<evidence type="ECO:0000256" key="1">
    <source>
        <dbReference type="ARBA" id="ARBA00009437"/>
    </source>
</evidence>
<dbReference type="Proteomes" id="UP000214603">
    <property type="component" value="Unassembled WGS sequence"/>
</dbReference>
<keyword evidence="3" id="KW-0238">DNA-binding</keyword>
<keyword evidence="7" id="KW-1185">Reference proteome</keyword>
<evidence type="ECO:0000256" key="4">
    <source>
        <dbReference type="ARBA" id="ARBA00023163"/>
    </source>
</evidence>
<dbReference type="SUPFAM" id="SSF53850">
    <property type="entry name" value="Periplasmic binding protein-like II"/>
    <property type="match status" value="1"/>
</dbReference>
<dbReference type="InterPro" id="IPR036390">
    <property type="entry name" value="WH_DNA-bd_sf"/>
</dbReference>
<protein>
    <recommendedName>
        <fullName evidence="5">HTH lysR-type domain-containing protein</fullName>
    </recommendedName>
</protein>
<proteinExistence type="inferred from homology"/>
<organism evidence="6 7">
    <name type="scientific">Candidimonas nitroreducens</name>
    <dbReference type="NCBI Taxonomy" id="683354"/>
    <lineage>
        <taxon>Bacteria</taxon>
        <taxon>Pseudomonadati</taxon>
        <taxon>Pseudomonadota</taxon>
        <taxon>Betaproteobacteria</taxon>
        <taxon>Burkholderiales</taxon>
        <taxon>Alcaligenaceae</taxon>
        <taxon>Candidimonas</taxon>
    </lineage>
</organism>
<comment type="caution">
    <text evidence="6">The sequence shown here is derived from an EMBL/GenBank/DDBJ whole genome shotgun (WGS) entry which is preliminary data.</text>
</comment>
<evidence type="ECO:0000313" key="6">
    <source>
        <dbReference type="EMBL" id="OWT61719.1"/>
    </source>
</evidence>
<dbReference type="PANTHER" id="PTHR30118:SF6">
    <property type="entry name" value="HTH-TYPE TRANSCRIPTIONAL REGULATOR LEUO"/>
    <property type="match status" value="1"/>
</dbReference>
<dbReference type="Pfam" id="PF00126">
    <property type="entry name" value="HTH_1"/>
    <property type="match status" value="1"/>
</dbReference>
<dbReference type="InterPro" id="IPR036388">
    <property type="entry name" value="WH-like_DNA-bd_sf"/>
</dbReference>
<keyword evidence="2" id="KW-0805">Transcription regulation</keyword>
<keyword evidence="4" id="KW-0804">Transcription</keyword>
<dbReference type="InterPro" id="IPR000847">
    <property type="entry name" value="LysR_HTH_N"/>
</dbReference>
<dbReference type="PRINTS" id="PR00039">
    <property type="entry name" value="HTHLYSR"/>
</dbReference>
<gene>
    <name evidence="6" type="ORF">CEY11_07690</name>
</gene>
<dbReference type="PROSITE" id="PS50931">
    <property type="entry name" value="HTH_LYSR"/>
    <property type="match status" value="1"/>
</dbReference>
<dbReference type="SUPFAM" id="SSF46785">
    <property type="entry name" value="Winged helix' DNA-binding domain"/>
    <property type="match status" value="1"/>
</dbReference>
<evidence type="ECO:0000256" key="2">
    <source>
        <dbReference type="ARBA" id="ARBA00023015"/>
    </source>
</evidence>
<accession>A0A225MST6</accession>
<feature type="domain" description="HTH lysR-type" evidence="5">
    <location>
        <begin position="9"/>
        <end position="66"/>
    </location>
</feature>
<sequence length="307" mass="33741">MSRFNIQSLDLNLLSVFVVVWEARSVSRAAEQLSLTQSAVSHALRRLRECVGDSLFVPGRTGLVPTPMAAEIIGPIQDALQKISTALRVRSSFDPATAEIVFRLGTNDLVESWLFSKIVRLACSEAPGAVIHSVPSPYADTTEAMLESGDIDLVVSRRPFHGARIRSEPLVEVGFVTMVRNADAPGSTEMPFELFLQRPHVVFRRDSHTNRVDAALSELGLRRRVGASVQTYYAMLATAAETGYLCTVPEPMRNGFAQAFDLSVHALPFKMLPTPLYLVWHGRYDADPAVSWLIDCVKRAARSMGAA</sequence>
<dbReference type="InterPro" id="IPR037402">
    <property type="entry name" value="YidZ_PBP2"/>
</dbReference>
<dbReference type="PANTHER" id="PTHR30118">
    <property type="entry name" value="HTH-TYPE TRANSCRIPTIONAL REGULATOR LEUO-RELATED"/>
    <property type="match status" value="1"/>
</dbReference>
<dbReference type="RefSeq" id="WP_088602806.1">
    <property type="nucleotide sequence ID" value="NZ_NJIH01000004.1"/>
</dbReference>
<evidence type="ECO:0000259" key="5">
    <source>
        <dbReference type="PROSITE" id="PS50931"/>
    </source>
</evidence>
<dbReference type="OrthoDB" id="8523210at2"/>
<evidence type="ECO:0000313" key="7">
    <source>
        <dbReference type="Proteomes" id="UP000214603"/>
    </source>
</evidence>
<comment type="similarity">
    <text evidence="1">Belongs to the LysR transcriptional regulatory family.</text>
</comment>
<evidence type="ECO:0000256" key="3">
    <source>
        <dbReference type="ARBA" id="ARBA00023125"/>
    </source>
</evidence>
<dbReference type="GO" id="GO:0003677">
    <property type="term" value="F:DNA binding"/>
    <property type="evidence" value="ECO:0007669"/>
    <property type="project" value="UniProtKB-KW"/>
</dbReference>
<name>A0A225MST6_9BURK</name>
<dbReference type="InterPro" id="IPR050389">
    <property type="entry name" value="LysR-type_TF"/>
</dbReference>
<dbReference type="EMBL" id="NJIH01000004">
    <property type="protein sequence ID" value="OWT61719.1"/>
    <property type="molecule type" value="Genomic_DNA"/>
</dbReference>
<dbReference type="Pfam" id="PF03466">
    <property type="entry name" value="LysR_substrate"/>
    <property type="match status" value="1"/>
</dbReference>
<reference evidence="7" key="1">
    <citation type="submission" date="2017-06" db="EMBL/GenBank/DDBJ databases">
        <title>Herbaspirillum phytohormonus sp. nov., isolated from the root nodule of Robinia pseudoacacia in lead-zinc mine.</title>
        <authorList>
            <person name="Fan M."/>
            <person name="Lin Y."/>
        </authorList>
    </citation>
    <scope>NUCLEOTIDE SEQUENCE [LARGE SCALE GENOMIC DNA]</scope>
    <source>
        <strain evidence="7">SC-089</strain>
    </source>
</reference>
<dbReference type="Gene3D" id="1.10.10.10">
    <property type="entry name" value="Winged helix-like DNA-binding domain superfamily/Winged helix DNA-binding domain"/>
    <property type="match status" value="1"/>
</dbReference>
<dbReference type="CDD" id="cd08417">
    <property type="entry name" value="PBP2_Nitroaromatics_like"/>
    <property type="match status" value="1"/>
</dbReference>